<protein>
    <submittedName>
        <fullName evidence="2">Uncharacterized protein</fullName>
    </submittedName>
</protein>
<evidence type="ECO:0000313" key="3">
    <source>
        <dbReference type="Proteomes" id="UP001500200"/>
    </source>
</evidence>
<feature type="region of interest" description="Disordered" evidence="1">
    <location>
        <begin position="42"/>
        <end position="62"/>
    </location>
</feature>
<keyword evidence="3" id="KW-1185">Reference proteome</keyword>
<evidence type="ECO:0000256" key="1">
    <source>
        <dbReference type="SAM" id="MobiDB-lite"/>
    </source>
</evidence>
<sequence length="62" mass="6607">MPCWDYAVPTMFEGVPAALRPPVALALAKAVESIPHESALPGVSGHEKLPIGGHENARWGEF</sequence>
<name>A0ABP9SS31_9MICC</name>
<accession>A0ABP9SS31</accession>
<gene>
    <name evidence="2" type="ORF">GCM10023346_46560</name>
</gene>
<reference evidence="3" key="1">
    <citation type="journal article" date="2019" name="Int. J. Syst. Evol. Microbiol.">
        <title>The Global Catalogue of Microorganisms (GCM) 10K type strain sequencing project: providing services to taxonomists for standard genome sequencing and annotation.</title>
        <authorList>
            <consortium name="The Broad Institute Genomics Platform"/>
            <consortium name="The Broad Institute Genome Sequencing Center for Infectious Disease"/>
            <person name="Wu L."/>
            <person name="Ma J."/>
        </authorList>
    </citation>
    <scope>NUCLEOTIDE SEQUENCE [LARGE SCALE GENOMIC DNA]</scope>
    <source>
        <strain evidence="3">JCM 18514</strain>
    </source>
</reference>
<organism evidence="2 3">
    <name type="scientific">Arthrobacter gyeryongensis</name>
    <dbReference type="NCBI Taxonomy" id="1650592"/>
    <lineage>
        <taxon>Bacteria</taxon>
        <taxon>Bacillati</taxon>
        <taxon>Actinomycetota</taxon>
        <taxon>Actinomycetes</taxon>
        <taxon>Micrococcales</taxon>
        <taxon>Micrococcaceae</taxon>
        <taxon>Arthrobacter</taxon>
    </lineage>
</organism>
<proteinExistence type="predicted"/>
<feature type="compositionally biased region" description="Basic and acidic residues" evidence="1">
    <location>
        <begin position="45"/>
        <end position="62"/>
    </location>
</feature>
<dbReference type="EMBL" id="BAABKK010000038">
    <property type="protein sequence ID" value="GAA5201675.1"/>
    <property type="molecule type" value="Genomic_DNA"/>
</dbReference>
<evidence type="ECO:0000313" key="2">
    <source>
        <dbReference type="EMBL" id="GAA5201675.1"/>
    </source>
</evidence>
<comment type="caution">
    <text evidence="2">The sequence shown here is derived from an EMBL/GenBank/DDBJ whole genome shotgun (WGS) entry which is preliminary data.</text>
</comment>
<dbReference type="Proteomes" id="UP001500200">
    <property type="component" value="Unassembled WGS sequence"/>
</dbReference>